<dbReference type="PANTHER" id="PTHR48111:SF69">
    <property type="entry name" value="RESPONSE REGULATOR RECEIVER"/>
    <property type="match status" value="1"/>
</dbReference>
<dbReference type="SMART" id="SM00448">
    <property type="entry name" value="REC"/>
    <property type="match status" value="1"/>
</dbReference>
<evidence type="ECO:0000313" key="5">
    <source>
        <dbReference type="EMBL" id="MBC3883122.1"/>
    </source>
</evidence>
<dbReference type="Proteomes" id="UP000627446">
    <property type="component" value="Unassembled WGS sequence"/>
</dbReference>
<dbReference type="PROSITE" id="PS50930">
    <property type="entry name" value="HTH_LYTTR"/>
    <property type="match status" value="1"/>
</dbReference>
<dbReference type="Pfam" id="PF00072">
    <property type="entry name" value="Response_reg"/>
    <property type="match status" value="1"/>
</dbReference>
<dbReference type="EMBL" id="JACOFZ010000010">
    <property type="protein sequence ID" value="MBC3883122.1"/>
    <property type="molecule type" value="Genomic_DNA"/>
</dbReference>
<dbReference type="InterPro" id="IPR011006">
    <property type="entry name" value="CheY-like_superfamily"/>
</dbReference>
<organism evidence="5 6">
    <name type="scientific">Undibacterium nitidum</name>
    <dbReference type="NCBI Taxonomy" id="2762298"/>
    <lineage>
        <taxon>Bacteria</taxon>
        <taxon>Pseudomonadati</taxon>
        <taxon>Pseudomonadota</taxon>
        <taxon>Betaproteobacteria</taxon>
        <taxon>Burkholderiales</taxon>
        <taxon>Oxalobacteraceae</taxon>
        <taxon>Undibacterium</taxon>
    </lineage>
</organism>
<dbReference type="Gene3D" id="2.40.50.1020">
    <property type="entry name" value="LytTr DNA-binding domain"/>
    <property type="match status" value="1"/>
</dbReference>
<evidence type="ECO:0000256" key="1">
    <source>
        <dbReference type="ARBA" id="ARBA00023125"/>
    </source>
</evidence>
<evidence type="ECO:0000313" key="6">
    <source>
        <dbReference type="Proteomes" id="UP000627446"/>
    </source>
</evidence>
<feature type="modified residue" description="4-aspartylphosphate" evidence="2">
    <location>
        <position position="57"/>
    </location>
</feature>
<evidence type="ECO:0000259" key="3">
    <source>
        <dbReference type="PROSITE" id="PS50110"/>
    </source>
</evidence>
<dbReference type="Pfam" id="PF04397">
    <property type="entry name" value="LytTR"/>
    <property type="match status" value="1"/>
</dbReference>
<dbReference type="SUPFAM" id="SSF52172">
    <property type="entry name" value="CheY-like"/>
    <property type="match status" value="1"/>
</dbReference>
<dbReference type="GO" id="GO:0005829">
    <property type="term" value="C:cytosol"/>
    <property type="evidence" value="ECO:0007669"/>
    <property type="project" value="TreeGrafter"/>
</dbReference>
<evidence type="ECO:0000256" key="2">
    <source>
        <dbReference type="PROSITE-ProRule" id="PRU00169"/>
    </source>
</evidence>
<dbReference type="InterPro" id="IPR007492">
    <property type="entry name" value="LytTR_DNA-bd_dom"/>
</dbReference>
<dbReference type="AlphaFoldDB" id="A0A923HQ51"/>
<accession>A0A923HQ51</accession>
<gene>
    <name evidence="5" type="ORF">H8K36_17135</name>
</gene>
<dbReference type="GO" id="GO:0000156">
    <property type="term" value="F:phosphorelay response regulator activity"/>
    <property type="evidence" value="ECO:0007669"/>
    <property type="project" value="TreeGrafter"/>
</dbReference>
<dbReference type="PANTHER" id="PTHR48111">
    <property type="entry name" value="REGULATOR OF RPOS"/>
    <property type="match status" value="1"/>
</dbReference>
<reference evidence="5" key="1">
    <citation type="submission" date="2020-08" db="EMBL/GenBank/DDBJ databases">
        <title>Novel species isolated from subtropical streams in China.</title>
        <authorList>
            <person name="Lu H."/>
        </authorList>
    </citation>
    <scope>NUCLEOTIDE SEQUENCE</scope>
    <source>
        <strain evidence="5">LX22W</strain>
    </source>
</reference>
<dbReference type="InterPro" id="IPR001789">
    <property type="entry name" value="Sig_transdc_resp-reg_receiver"/>
</dbReference>
<dbReference type="GO" id="GO:0032993">
    <property type="term" value="C:protein-DNA complex"/>
    <property type="evidence" value="ECO:0007669"/>
    <property type="project" value="TreeGrafter"/>
</dbReference>
<name>A0A923HQ51_9BURK</name>
<dbReference type="SMART" id="SM00850">
    <property type="entry name" value="LytTR"/>
    <property type="match status" value="1"/>
</dbReference>
<feature type="domain" description="HTH LytTR-type" evidence="4">
    <location>
        <begin position="151"/>
        <end position="253"/>
    </location>
</feature>
<keyword evidence="2" id="KW-0597">Phosphoprotein</keyword>
<sequence>MTMLTAIIADDEDLPRKDLRRMLEQAWPELQIVAEAEHGADALEAIQQHQPDFAFLDIRMPGMTGLDVANATRGRCQVVFTTAYDNHALEAFAAGAIDYLLKPIVQDRLNDAIARLKERMNTKAAPTDLSQLMQELDKRLRAPVAERIRWISASVGDTIKMFPIEKVLFFTSDEKYTRVVTAEDEAHVRKPLKEIIDGLDPELFWQIHRGTIVRADAIAKAHRDELGKVSVELRGIKETLKVSQAYAWRFKPM</sequence>
<proteinExistence type="predicted"/>
<keyword evidence="6" id="KW-1185">Reference proteome</keyword>
<comment type="caution">
    <text evidence="5">The sequence shown here is derived from an EMBL/GenBank/DDBJ whole genome shotgun (WGS) entry which is preliminary data.</text>
</comment>
<keyword evidence="1" id="KW-0238">DNA-binding</keyword>
<dbReference type="PROSITE" id="PS50110">
    <property type="entry name" value="RESPONSE_REGULATORY"/>
    <property type="match status" value="1"/>
</dbReference>
<dbReference type="InterPro" id="IPR039420">
    <property type="entry name" value="WalR-like"/>
</dbReference>
<feature type="domain" description="Response regulatory" evidence="3">
    <location>
        <begin position="5"/>
        <end position="117"/>
    </location>
</feature>
<dbReference type="GO" id="GO:0006355">
    <property type="term" value="P:regulation of DNA-templated transcription"/>
    <property type="evidence" value="ECO:0007669"/>
    <property type="project" value="TreeGrafter"/>
</dbReference>
<dbReference type="GO" id="GO:0000976">
    <property type="term" value="F:transcription cis-regulatory region binding"/>
    <property type="evidence" value="ECO:0007669"/>
    <property type="project" value="TreeGrafter"/>
</dbReference>
<protein>
    <submittedName>
        <fullName evidence="5">Response regulator transcription factor</fullName>
    </submittedName>
</protein>
<evidence type="ECO:0000259" key="4">
    <source>
        <dbReference type="PROSITE" id="PS50930"/>
    </source>
</evidence>
<dbReference type="Gene3D" id="3.40.50.2300">
    <property type="match status" value="1"/>
</dbReference>